<dbReference type="GO" id="GO:0051082">
    <property type="term" value="F:unfolded protein binding"/>
    <property type="evidence" value="ECO:0007669"/>
    <property type="project" value="InterPro"/>
</dbReference>
<dbReference type="InParanoid" id="L5JVN6"/>
<dbReference type="GO" id="GO:0005524">
    <property type="term" value="F:ATP binding"/>
    <property type="evidence" value="ECO:0007669"/>
    <property type="project" value="InterPro"/>
</dbReference>
<evidence type="ECO:0000313" key="4">
    <source>
        <dbReference type="Proteomes" id="UP000010552"/>
    </source>
</evidence>
<gene>
    <name evidence="3" type="ORF">PAL_GLEAN10013555</name>
</gene>
<keyword evidence="4" id="KW-1185">Reference proteome</keyword>
<dbReference type="Proteomes" id="UP000010552">
    <property type="component" value="Unassembled WGS sequence"/>
</dbReference>
<evidence type="ECO:0000313" key="3">
    <source>
        <dbReference type="EMBL" id="ELK03509.1"/>
    </source>
</evidence>
<dbReference type="AlphaFoldDB" id="L5JVN6"/>
<name>L5JVN6_PTEAL</name>
<dbReference type="GO" id="GO:0140662">
    <property type="term" value="F:ATP-dependent protein folding chaperone"/>
    <property type="evidence" value="ECO:0007669"/>
    <property type="project" value="InterPro"/>
</dbReference>
<evidence type="ECO:0000256" key="1">
    <source>
        <dbReference type="ARBA" id="ARBA00008239"/>
    </source>
</evidence>
<dbReference type="InterPro" id="IPR001404">
    <property type="entry name" value="Hsp90_fam"/>
</dbReference>
<accession>L5JVN6</accession>
<keyword evidence="3" id="KW-0346">Stress response</keyword>
<sequence>MKPVDENCMQQLKEFDGKSLISVANEGLELPEDKEEKKKMKEKGQTHSSCIYHMTKLGLGIDEDEVTAEEPNAAVLDDIPPVPESDKNASCMEEVDKEFPPADLVPFV</sequence>
<reference evidence="4" key="1">
    <citation type="journal article" date="2013" name="Science">
        <title>Comparative analysis of bat genomes provides insight into the evolution of flight and immunity.</title>
        <authorList>
            <person name="Zhang G."/>
            <person name="Cowled C."/>
            <person name="Shi Z."/>
            <person name="Huang Z."/>
            <person name="Bishop-Lilly K.A."/>
            <person name="Fang X."/>
            <person name="Wynne J.W."/>
            <person name="Xiong Z."/>
            <person name="Baker M.L."/>
            <person name="Zhao W."/>
            <person name="Tachedjian M."/>
            <person name="Zhu Y."/>
            <person name="Zhou P."/>
            <person name="Jiang X."/>
            <person name="Ng J."/>
            <person name="Yang L."/>
            <person name="Wu L."/>
            <person name="Xiao J."/>
            <person name="Feng Y."/>
            <person name="Chen Y."/>
            <person name="Sun X."/>
            <person name="Zhang Y."/>
            <person name="Marsh G.A."/>
            <person name="Crameri G."/>
            <person name="Broder C.C."/>
            <person name="Frey K.G."/>
            <person name="Wang L.F."/>
            <person name="Wang J."/>
        </authorList>
    </citation>
    <scope>NUCLEOTIDE SEQUENCE [LARGE SCALE GENOMIC DNA]</scope>
</reference>
<dbReference type="EMBL" id="KB031080">
    <property type="protein sequence ID" value="ELK03509.1"/>
    <property type="molecule type" value="Genomic_DNA"/>
</dbReference>
<dbReference type="Pfam" id="PF00183">
    <property type="entry name" value="HSP90"/>
    <property type="match status" value="1"/>
</dbReference>
<keyword evidence="2" id="KW-0143">Chaperone</keyword>
<evidence type="ECO:0000256" key="2">
    <source>
        <dbReference type="ARBA" id="ARBA00023186"/>
    </source>
</evidence>
<protein>
    <submittedName>
        <fullName evidence="3">Heat shock protein HSP 90-beta</fullName>
    </submittedName>
</protein>
<comment type="similarity">
    <text evidence="1">Belongs to the heat shock protein 90 family.</text>
</comment>
<dbReference type="GO" id="GO:0016887">
    <property type="term" value="F:ATP hydrolysis activity"/>
    <property type="evidence" value="ECO:0007669"/>
    <property type="project" value="InterPro"/>
</dbReference>
<organism evidence="3 4">
    <name type="scientific">Pteropus alecto</name>
    <name type="common">Black flying fox</name>
    <dbReference type="NCBI Taxonomy" id="9402"/>
    <lineage>
        <taxon>Eukaryota</taxon>
        <taxon>Metazoa</taxon>
        <taxon>Chordata</taxon>
        <taxon>Craniata</taxon>
        <taxon>Vertebrata</taxon>
        <taxon>Euteleostomi</taxon>
        <taxon>Mammalia</taxon>
        <taxon>Eutheria</taxon>
        <taxon>Laurasiatheria</taxon>
        <taxon>Chiroptera</taxon>
        <taxon>Yinpterochiroptera</taxon>
        <taxon>Pteropodoidea</taxon>
        <taxon>Pteropodidae</taxon>
        <taxon>Pteropodinae</taxon>
        <taxon>Pteropus</taxon>
    </lineage>
</organism>
<proteinExistence type="inferred from homology"/>
<dbReference type="Gene3D" id="3.40.50.11260">
    <property type="match status" value="1"/>
</dbReference>
<dbReference type="STRING" id="9402.L5JVN6"/>